<proteinExistence type="predicted"/>
<dbReference type="Gene3D" id="3.40.50.300">
    <property type="entry name" value="P-loop containing nucleotide triphosphate hydrolases"/>
    <property type="match status" value="1"/>
</dbReference>
<dbReference type="InterPro" id="IPR051396">
    <property type="entry name" value="Bact_Antivir_Def_Nuclease"/>
</dbReference>
<evidence type="ECO:0000259" key="2">
    <source>
        <dbReference type="Pfam" id="PF13175"/>
    </source>
</evidence>
<gene>
    <name evidence="3" type="ORF">KPS_001569</name>
</gene>
<reference evidence="3" key="1">
    <citation type="submission" date="2023-09" db="EMBL/GenBank/DDBJ databases">
        <authorList>
            <consortium name="CW5 consortium"/>
            <person name="Lu C.-W."/>
        </authorList>
    </citation>
    <scope>NUCLEOTIDE SEQUENCE</scope>
    <source>
        <strain evidence="3">KPS</strain>
    </source>
</reference>
<dbReference type="PANTHER" id="PTHR43581:SF2">
    <property type="entry name" value="EXCINUCLEASE ATPASE SUBUNIT"/>
    <property type="match status" value="1"/>
</dbReference>
<name>A0ABY9R5C4_9BACT</name>
<dbReference type="RefSeq" id="WP_309542791.1">
    <property type="nucleotide sequence ID" value="NZ_CP133659.1"/>
</dbReference>
<dbReference type="Pfam" id="PF12476">
    <property type="entry name" value="DUF3696"/>
    <property type="match status" value="1"/>
</dbReference>
<dbReference type="InterPro" id="IPR022532">
    <property type="entry name" value="DUF3696"/>
</dbReference>
<dbReference type="InterPro" id="IPR027417">
    <property type="entry name" value="P-loop_NTPase"/>
</dbReference>
<dbReference type="PANTHER" id="PTHR43581">
    <property type="entry name" value="ATP/GTP PHOSPHATASE"/>
    <property type="match status" value="1"/>
</dbReference>
<feature type="domain" description="Endonuclease GajA/Old nuclease/RecF-like AAA" evidence="2">
    <location>
        <begin position="466"/>
        <end position="560"/>
    </location>
</feature>
<dbReference type="Pfam" id="PF13175">
    <property type="entry name" value="AAA_15"/>
    <property type="match status" value="2"/>
</dbReference>
<evidence type="ECO:0000259" key="1">
    <source>
        <dbReference type="Pfam" id="PF12476"/>
    </source>
</evidence>
<feature type="domain" description="DUF3696" evidence="1">
    <location>
        <begin position="578"/>
        <end position="622"/>
    </location>
</feature>
<keyword evidence="4" id="KW-1185">Reference proteome</keyword>
<feature type="domain" description="Endonuclease GajA/Old nuclease/RecF-like AAA" evidence="2">
    <location>
        <begin position="1"/>
        <end position="134"/>
    </location>
</feature>
<dbReference type="InterPro" id="IPR041685">
    <property type="entry name" value="AAA_GajA/Old/RecF-like"/>
</dbReference>
<accession>A0ABY9R5C4</accession>
<dbReference type="EMBL" id="CP133659">
    <property type="protein sequence ID" value="WMW66938.1"/>
    <property type="molecule type" value="Genomic_DNA"/>
</dbReference>
<evidence type="ECO:0000313" key="4">
    <source>
        <dbReference type="Proteomes" id="UP001180616"/>
    </source>
</evidence>
<dbReference type="SUPFAM" id="SSF52540">
    <property type="entry name" value="P-loop containing nucleoside triphosphate hydrolases"/>
    <property type="match status" value="1"/>
</dbReference>
<organism evidence="3 4">
    <name type="scientific">Nitratidesulfovibrio liaohensis</name>
    <dbReference type="NCBI Taxonomy" id="2604158"/>
    <lineage>
        <taxon>Bacteria</taxon>
        <taxon>Pseudomonadati</taxon>
        <taxon>Thermodesulfobacteriota</taxon>
        <taxon>Desulfovibrionia</taxon>
        <taxon>Desulfovibrionales</taxon>
        <taxon>Desulfovibrionaceae</taxon>
        <taxon>Nitratidesulfovibrio</taxon>
    </lineage>
</organism>
<evidence type="ECO:0000313" key="3">
    <source>
        <dbReference type="EMBL" id="WMW66938.1"/>
    </source>
</evidence>
<sequence length="640" mass="71623">MITKWKVFNFKSIREETELDLGPLTIFAGANSSGKSTFIQSVLLVAQTLAHKVGSKSVVLNGALTSLGQFDDLKSNDGASDQITIKCTCRPLPDQDAAIGRRSQFVPRGAIYYGPRSNQLQEIACEISFDADASSSQRDLFQIQPRLFASQLSCIFRDEDNVDQKADISIHHSTKAISEIEGDDSTSEIGDQLRASLAYAVELDAGSMAEVRDDFRSAKPIGCMLRHFLPERIVYAIDTIEEDAIAITMALQDDGRRAIGVRRTMGREILLSEEIIAVLREVLEGTIDFDQTFKEKNRQKSLFETESETLTLRAWHEKLRGLPRDERLNVQQVLREQEDLLDRINTAMKASMAEKPQAHAFVPIRPPRLITEAAFYLDNYFASSFKYLGPLRDAPKPLYPLAPATDPHDVGLRGEHTASILELHKNKKIRYIPSANFSDSVIDRKTVTRTLEAAVIDWLQYLGVASSVKSRDQGKLGHELKVGLSNSDSTHDLTHVGVGVSQVLPILVMCLLADTDSTLIFEQPELHLHPKVQTLLGDFFLSMALCNKQCIVETHSEYFIDRLRFRIAAATPGMEINSQAKIYFVEKPSQCSAFREVVINEYGAISDWPEGFFDQSQQQAEEILRAAAMKRKARRVNKDA</sequence>
<protein>
    <submittedName>
        <fullName evidence="3">DUF3696 domain-containing protein</fullName>
    </submittedName>
</protein>
<dbReference type="Proteomes" id="UP001180616">
    <property type="component" value="Chromosome"/>
</dbReference>